<protein>
    <submittedName>
        <fullName evidence="2">Uncharacterized protein</fullName>
    </submittedName>
</protein>
<gene>
    <name evidence="2" type="ORF">QEK83_000106</name>
</gene>
<name>A0AAI9C7A9_STEMA</name>
<dbReference type="AlphaFoldDB" id="A0AAI9C7A9"/>
<reference evidence="2" key="1">
    <citation type="submission" date="2022-07" db="EMBL/GenBank/DDBJ databases">
        <authorList>
            <consortium name="Clinical and Environmental Microbiology Branch: Whole genome sequencing antimicrobial resistance pathogens in the healthcare setting"/>
        </authorList>
    </citation>
    <scope>NUCLEOTIDE SEQUENCE</scope>
    <source>
        <strain evidence="2">Stenotrophomonas_maltophilia_2021CK-00905</strain>
    </source>
</reference>
<feature type="signal peptide" evidence="1">
    <location>
        <begin position="1"/>
        <end position="16"/>
    </location>
</feature>
<proteinExistence type="predicted"/>
<accession>A0AAI9C7A9</accession>
<evidence type="ECO:0000313" key="3">
    <source>
        <dbReference type="Proteomes" id="UP001214521"/>
    </source>
</evidence>
<feature type="chain" id="PRO_5042463667" evidence="1">
    <location>
        <begin position="17"/>
        <end position="269"/>
    </location>
</feature>
<dbReference type="Proteomes" id="UP001214521">
    <property type="component" value="Unassembled WGS sequence"/>
</dbReference>
<evidence type="ECO:0000256" key="1">
    <source>
        <dbReference type="SAM" id="SignalP"/>
    </source>
</evidence>
<dbReference type="EMBL" id="ABLOMU010000001">
    <property type="protein sequence ID" value="EKT4439513.1"/>
    <property type="molecule type" value="Genomic_DNA"/>
</dbReference>
<organism evidence="2 3">
    <name type="scientific">Stenotrophomonas maltophilia</name>
    <name type="common">Pseudomonas maltophilia</name>
    <name type="synonym">Xanthomonas maltophilia</name>
    <dbReference type="NCBI Taxonomy" id="40324"/>
    <lineage>
        <taxon>Bacteria</taxon>
        <taxon>Pseudomonadati</taxon>
        <taxon>Pseudomonadota</taxon>
        <taxon>Gammaproteobacteria</taxon>
        <taxon>Lysobacterales</taxon>
        <taxon>Lysobacteraceae</taxon>
        <taxon>Stenotrophomonas</taxon>
        <taxon>Stenotrophomonas maltophilia group</taxon>
    </lineage>
</organism>
<evidence type="ECO:0000313" key="2">
    <source>
        <dbReference type="EMBL" id="EKT4439513.1"/>
    </source>
</evidence>
<keyword evidence="1" id="KW-0732">Signal</keyword>
<comment type="caution">
    <text evidence="2">The sequence shown here is derived from an EMBL/GenBank/DDBJ whole genome shotgun (WGS) entry which is preliminary data.</text>
</comment>
<sequence length="269" mass="29065">MKWLALIVLGVGSAHAAPLPLSQRCNLIVGSTVGAHPTRELVELLAHTPLKDEFTSTERHDSQLREFIGSLDVQGKDGQLCISPKGDGALFDYDADSKTLWANVEAASGTRIFRTAHGRITVRDVVSDEWDSVISDRVMTNALGVSVDGLHATGKAASVGFTSEQMDAFHRKLPYHRFKSAYGSKAMSVLMDPNQARDVKPHAMLVFQYRLRSPYLAQGTDVHAATMDSHGSFAIEKSVVLGDLIAVGIVDGRTGEVLAVTRNEADPAL</sequence>